<dbReference type="Proteomes" id="UP000190064">
    <property type="component" value="Unassembled WGS sequence"/>
</dbReference>
<evidence type="ECO:0000313" key="1">
    <source>
        <dbReference type="EMBL" id="OOV86799.1"/>
    </source>
</evidence>
<protein>
    <submittedName>
        <fullName evidence="1">Transcriptional initiation protein Tat</fullName>
    </submittedName>
</protein>
<dbReference type="EMBL" id="MTSD02000004">
    <property type="protein sequence ID" value="OOV86799.1"/>
    <property type="molecule type" value="Genomic_DNA"/>
</dbReference>
<evidence type="ECO:0000313" key="2">
    <source>
        <dbReference type="Proteomes" id="UP000190064"/>
    </source>
</evidence>
<organism evidence="1 2">
    <name type="scientific">Oceanospirillum linum</name>
    <dbReference type="NCBI Taxonomy" id="966"/>
    <lineage>
        <taxon>Bacteria</taxon>
        <taxon>Pseudomonadati</taxon>
        <taxon>Pseudomonadota</taxon>
        <taxon>Gammaproteobacteria</taxon>
        <taxon>Oceanospirillales</taxon>
        <taxon>Oceanospirillaceae</taxon>
        <taxon>Oceanospirillum</taxon>
    </lineage>
</organism>
<dbReference type="InterPro" id="IPR008557">
    <property type="entry name" value="PhoX"/>
</dbReference>
<proteinExistence type="predicted"/>
<comment type="caution">
    <text evidence="1">The sequence shown here is derived from an EMBL/GenBank/DDBJ whole genome shotgun (WGS) entry which is preliminary data.</text>
</comment>
<accession>A0A1T1HAB5</accession>
<dbReference type="PROSITE" id="PS51318">
    <property type="entry name" value="TAT"/>
    <property type="match status" value="1"/>
</dbReference>
<dbReference type="PANTHER" id="PTHR35399:SF2">
    <property type="entry name" value="DUF839 DOMAIN-CONTAINING PROTEIN"/>
    <property type="match status" value="1"/>
</dbReference>
<dbReference type="STRING" id="966.BTA35_0210890"/>
<sequence>MSNFEQQDDLNNPVTQTPELTQIIEEGLSRRQFMGGAALLGLSTLAAGCTPLSMNGSANSKPMSPEIGFKPVPASTADTITVPEGYRWKRLISWGDPLFSNANEFIDGGKNNAYDQEHQFGDNNDGMSFFPLSEDRAIMAINNEYTNYEYLFPHQGKRVSRNDVRKAQAAHGVSVFEIHKVNGSWQPVRDSRFNRRIHANTPMTLTGPAAGNPLLATSADPSGTKVLGTFNNCANGQTPWGTYLTCEENFNGYFGSDSAVDLGADAKRYGIGAKDAGYQWYKHDSRFDLSLNPQEPHRHGWIVEIDPKNPDSTPKKRTALGRFKHENAALTISADGYVVVYLGDDQRGEHLYKFVSKNRYNPDNQAANRDLLEEGTLYVAKFEAEPGKVAGKGEWVALTFGQNGLTPENGFADQAEVLIFARRAATQVGATTMDRPEWVAVHPSGQQVFCTLTNNKNRGKEGQPVGGPNPRAKNHYGQIIRWQPDNNDHTAAGFKWDLFVMAGNPEVHGDSAYGGSANINSDNMFNSPDGLGFDAAGRLWIQTDGKYSNSGDFAGMGNNQMLCADPASGEIRRFLTGPVACEITGLAFTPDYCTVFIGVQHPGEDLQPSHFPGGGQSTPRSSVIMIQREDGGIIGT</sequence>
<dbReference type="SUPFAM" id="SSF63829">
    <property type="entry name" value="Calcium-dependent phosphotriesterase"/>
    <property type="match status" value="1"/>
</dbReference>
<name>A0A1T1HAB5_OCELI</name>
<keyword evidence="2" id="KW-1185">Reference proteome</keyword>
<dbReference type="AlphaFoldDB" id="A0A1T1HAB5"/>
<dbReference type="RefSeq" id="WP_078319850.1">
    <property type="nucleotide sequence ID" value="NZ_FXTS01000005.1"/>
</dbReference>
<dbReference type="InterPro" id="IPR006311">
    <property type="entry name" value="TAT_signal"/>
</dbReference>
<reference evidence="1" key="1">
    <citation type="submission" date="2017-02" db="EMBL/GenBank/DDBJ databases">
        <title>Draft Genome Sequence of the Salt Water Bacterium Oceanospirillum linum ATCC 11336.</title>
        <authorList>
            <person name="Trachtenberg A.M."/>
            <person name="Carney J.G."/>
            <person name="Linnane J.D."/>
            <person name="Rheaume B.A."/>
            <person name="Pitts N.L."/>
            <person name="Mykles D.L."/>
            <person name="Maclea K.S."/>
        </authorList>
    </citation>
    <scope>NUCLEOTIDE SEQUENCE [LARGE SCALE GENOMIC DNA]</scope>
    <source>
        <strain evidence="1">ATCC 11336</strain>
    </source>
</reference>
<dbReference type="PANTHER" id="PTHR35399">
    <property type="entry name" value="SLR8030 PROTEIN"/>
    <property type="match status" value="1"/>
</dbReference>
<dbReference type="Pfam" id="PF05787">
    <property type="entry name" value="PhoX"/>
    <property type="match status" value="1"/>
</dbReference>
<gene>
    <name evidence="1" type="ORF">BTA35_0210890</name>
</gene>